<protein>
    <recommendedName>
        <fullName evidence="2">FAD synthase</fullName>
        <ecNumber evidence="2">2.7.7.2</ecNumber>
    </recommendedName>
    <alternativeName>
        <fullName evidence="10">FAD pyrophosphorylase</fullName>
    </alternativeName>
    <alternativeName>
        <fullName evidence="11">FMN adenylyltransferase</fullName>
    </alternativeName>
</protein>
<feature type="domain" description="Phosphoadenosine phosphosulphate reductase" evidence="13">
    <location>
        <begin position="41"/>
        <end position="122"/>
    </location>
</feature>
<dbReference type="EMBL" id="CAADRA010000243">
    <property type="protein sequence ID" value="VFT79460.1"/>
    <property type="molecule type" value="Genomic_DNA"/>
</dbReference>
<evidence type="ECO:0000256" key="6">
    <source>
        <dbReference type="ARBA" id="ARBA00022695"/>
    </source>
</evidence>
<comment type="catalytic activity">
    <reaction evidence="12">
        <text>FMN + ATP + H(+) = FAD + diphosphate</text>
        <dbReference type="Rhea" id="RHEA:17237"/>
        <dbReference type="ChEBI" id="CHEBI:15378"/>
        <dbReference type="ChEBI" id="CHEBI:30616"/>
        <dbReference type="ChEBI" id="CHEBI:33019"/>
        <dbReference type="ChEBI" id="CHEBI:57692"/>
        <dbReference type="ChEBI" id="CHEBI:58210"/>
        <dbReference type="EC" id="2.7.7.2"/>
    </reaction>
</comment>
<dbReference type="GO" id="GO:0003919">
    <property type="term" value="F:FMN adenylyltransferase activity"/>
    <property type="evidence" value="ECO:0007669"/>
    <property type="project" value="UniProtKB-EC"/>
</dbReference>
<feature type="domain" description="Phosphoadenosine phosphosulphate reductase" evidence="13">
    <location>
        <begin position="126"/>
        <end position="211"/>
    </location>
</feature>
<evidence type="ECO:0000256" key="4">
    <source>
        <dbReference type="ARBA" id="ARBA00022643"/>
    </source>
</evidence>
<evidence type="ECO:0000256" key="3">
    <source>
        <dbReference type="ARBA" id="ARBA00022630"/>
    </source>
</evidence>
<evidence type="ECO:0000313" key="14">
    <source>
        <dbReference type="EMBL" id="KAF0717495.1"/>
    </source>
</evidence>
<keyword evidence="3" id="KW-0285">Flavoprotein</keyword>
<dbReference type="EMBL" id="VJMH01000243">
    <property type="protein sequence ID" value="KAF0717495.1"/>
    <property type="molecule type" value="Genomic_DNA"/>
</dbReference>
<organism evidence="15 16">
    <name type="scientific">Aphanomyces stellatus</name>
    <dbReference type="NCBI Taxonomy" id="120398"/>
    <lineage>
        <taxon>Eukaryota</taxon>
        <taxon>Sar</taxon>
        <taxon>Stramenopiles</taxon>
        <taxon>Oomycota</taxon>
        <taxon>Saprolegniomycetes</taxon>
        <taxon>Saprolegniales</taxon>
        <taxon>Verrucalvaceae</taxon>
        <taxon>Aphanomyces</taxon>
    </lineage>
</organism>
<name>A0A485K755_9STRA</name>
<reference evidence="15 16" key="1">
    <citation type="submission" date="2019-03" db="EMBL/GenBank/DDBJ databases">
        <authorList>
            <person name="Gaulin E."/>
            <person name="Dumas B."/>
        </authorList>
    </citation>
    <scope>NUCLEOTIDE SEQUENCE [LARGE SCALE GENOMIC DNA]</scope>
    <source>
        <strain evidence="15">CBS 568.67</strain>
    </source>
</reference>
<dbReference type="OrthoDB" id="270728at2759"/>
<evidence type="ECO:0000256" key="1">
    <source>
        <dbReference type="ARBA" id="ARBA00004726"/>
    </source>
</evidence>
<evidence type="ECO:0000256" key="9">
    <source>
        <dbReference type="ARBA" id="ARBA00022840"/>
    </source>
</evidence>
<evidence type="ECO:0000313" key="16">
    <source>
        <dbReference type="Proteomes" id="UP000332933"/>
    </source>
</evidence>
<evidence type="ECO:0000256" key="8">
    <source>
        <dbReference type="ARBA" id="ARBA00022827"/>
    </source>
</evidence>
<dbReference type="GO" id="GO:0005524">
    <property type="term" value="F:ATP binding"/>
    <property type="evidence" value="ECO:0007669"/>
    <property type="project" value="UniProtKB-KW"/>
</dbReference>
<evidence type="ECO:0000256" key="11">
    <source>
        <dbReference type="ARBA" id="ARBA00031871"/>
    </source>
</evidence>
<keyword evidence="16" id="KW-1185">Reference proteome</keyword>
<evidence type="ECO:0000256" key="5">
    <source>
        <dbReference type="ARBA" id="ARBA00022679"/>
    </source>
</evidence>
<dbReference type="Pfam" id="PF01507">
    <property type="entry name" value="PAPS_reduct"/>
    <property type="match status" value="2"/>
</dbReference>
<keyword evidence="4" id="KW-0288">FMN</keyword>
<dbReference type="EC" id="2.7.7.2" evidence="2"/>
<evidence type="ECO:0000256" key="7">
    <source>
        <dbReference type="ARBA" id="ARBA00022741"/>
    </source>
</evidence>
<dbReference type="GO" id="GO:0006747">
    <property type="term" value="P:FAD biosynthetic process"/>
    <property type="evidence" value="ECO:0007669"/>
    <property type="project" value="TreeGrafter"/>
</dbReference>
<evidence type="ECO:0000259" key="13">
    <source>
        <dbReference type="Pfam" id="PF01507"/>
    </source>
</evidence>
<dbReference type="CDD" id="cd23948">
    <property type="entry name" value="FAD_synthase"/>
    <property type="match status" value="1"/>
</dbReference>
<dbReference type="SUPFAM" id="SSF52402">
    <property type="entry name" value="Adenine nucleotide alpha hydrolases-like"/>
    <property type="match status" value="1"/>
</dbReference>
<dbReference type="PANTHER" id="PTHR23293:SF9">
    <property type="entry name" value="FAD SYNTHASE"/>
    <property type="match status" value="1"/>
</dbReference>
<evidence type="ECO:0000256" key="12">
    <source>
        <dbReference type="ARBA" id="ARBA00049494"/>
    </source>
</evidence>
<proteinExistence type="predicted"/>
<sequence>MDLVARFDALCDKVDADTRKTFLRAIEVLDRAIDILTLERMCFSFNGGKDSTVVLHLIRVTLAKRALAITAASSPEAFEATYRHLLSLLPVMYFDAPDQFPDVKAFIHACIDRYGFACEMQTCHFVQGIEKIIAKRRTQAFLMGVRVGDPGTDELEHFSPSSPGWPAFFRVNPILRWRYDHVWLFLRHLNLEYCSLYDQGYTSLGSVHNTVRNPDLEYVNDDTGKTEYWPAHKLVDNASERCGRSSKY</sequence>
<keyword evidence="7" id="KW-0547">Nucleotide-binding</keyword>
<evidence type="ECO:0000256" key="10">
    <source>
        <dbReference type="ARBA" id="ARBA00031145"/>
    </source>
</evidence>
<keyword evidence="6" id="KW-0548">Nucleotidyltransferase</keyword>
<dbReference type="Gene3D" id="3.40.50.620">
    <property type="entry name" value="HUPs"/>
    <property type="match status" value="1"/>
</dbReference>
<evidence type="ECO:0000256" key="2">
    <source>
        <dbReference type="ARBA" id="ARBA00012393"/>
    </source>
</evidence>
<evidence type="ECO:0000313" key="15">
    <source>
        <dbReference type="EMBL" id="VFT79460.1"/>
    </source>
</evidence>
<dbReference type="AlphaFoldDB" id="A0A485K755"/>
<keyword evidence="5" id="KW-0808">Transferase</keyword>
<dbReference type="PANTHER" id="PTHR23293">
    <property type="entry name" value="FAD SYNTHETASE-RELATED FMN ADENYLYLTRANSFERASE"/>
    <property type="match status" value="1"/>
</dbReference>
<dbReference type="InterPro" id="IPR002500">
    <property type="entry name" value="PAPS_reduct_dom"/>
</dbReference>
<keyword evidence="9" id="KW-0067">ATP-binding</keyword>
<dbReference type="Proteomes" id="UP000332933">
    <property type="component" value="Unassembled WGS sequence"/>
</dbReference>
<keyword evidence="8" id="KW-0274">FAD</keyword>
<comment type="pathway">
    <text evidence="1">Cofactor biosynthesis; FAD biosynthesis; FAD from FMN: step 1/1.</text>
</comment>
<reference evidence="14" key="2">
    <citation type="submission" date="2019-06" db="EMBL/GenBank/DDBJ databases">
        <title>Genomics analysis of Aphanomyces spp. identifies a new class of oomycete effector associated with host adaptation.</title>
        <authorList>
            <person name="Gaulin E."/>
        </authorList>
    </citation>
    <scope>NUCLEOTIDE SEQUENCE</scope>
    <source>
        <strain evidence="14">CBS 578.67</strain>
    </source>
</reference>
<gene>
    <name evidence="15" type="primary">Aste57867_2257</name>
    <name evidence="14" type="ORF">As57867_002252</name>
    <name evidence="15" type="ORF">ASTE57867_2257</name>
</gene>
<accession>A0A485K755</accession>
<dbReference type="InterPro" id="IPR014729">
    <property type="entry name" value="Rossmann-like_a/b/a_fold"/>
</dbReference>